<accession>A0A3S9UXY9</accession>
<dbReference type="SUPFAM" id="SSF48295">
    <property type="entry name" value="TrpR-like"/>
    <property type="match status" value="3"/>
</dbReference>
<sequence length="224" mass="26354">MSKPDTFTAIEKLAILEELSSGEGTRAEVARQHKISINTLVKWRKRYELYGMDGLEIRTRNCSYSSELKTQAVQDYLSGQYSQYELIVKYKIASRTQLKRWIDKYNGHSNLKTYNGGARSMTKSRTTTWQERMNIALYCIAHERDYRKTADQFEVSYNQVYQWVKKYESGGPDALKDGRGRKKAPEELTETDRQKFAMKQLEYENERLRAENAFLKKLRELQGR</sequence>
<protein>
    <submittedName>
        <fullName evidence="3">Transposase</fullName>
    </submittedName>
</protein>
<evidence type="ECO:0000256" key="1">
    <source>
        <dbReference type="ARBA" id="ARBA00038232"/>
    </source>
</evidence>
<dbReference type="Pfam" id="PF01527">
    <property type="entry name" value="HTH_Tnp_1"/>
    <property type="match status" value="1"/>
</dbReference>
<dbReference type="InterPro" id="IPR010921">
    <property type="entry name" value="Trp_repressor/repl_initiator"/>
</dbReference>
<dbReference type="PANTHER" id="PTHR33795">
    <property type="entry name" value="INSERTION ELEMENT IS150 PROTEIN INSJ"/>
    <property type="match status" value="1"/>
</dbReference>
<dbReference type="InterPro" id="IPR055247">
    <property type="entry name" value="InsJ-like_HTH"/>
</dbReference>
<dbReference type="AlphaFoldDB" id="A0A3S9UXY9"/>
<dbReference type="InterPro" id="IPR052057">
    <property type="entry name" value="IS150/IS1296_orfA-like"/>
</dbReference>
<dbReference type="Pfam" id="PF13518">
    <property type="entry name" value="HTH_28"/>
    <property type="match status" value="1"/>
</dbReference>
<organism evidence="3 4">
    <name type="scientific">Paenibacillus lutimineralis</name>
    <dbReference type="NCBI Taxonomy" id="2707005"/>
    <lineage>
        <taxon>Bacteria</taxon>
        <taxon>Bacillati</taxon>
        <taxon>Bacillota</taxon>
        <taxon>Bacilli</taxon>
        <taxon>Bacillales</taxon>
        <taxon>Paenibacillaceae</taxon>
        <taxon>Paenibacillus</taxon>
    </lineage>
</organism>
<proteinExistence type="inferred from homology"/>
<dbReference type="RefSeq" id="WP_126998584.1">
    <property type="nucleotide sequence ID" value="NZ_CP034346.1"/>
</dbReference>
<feature type="domain" description="Insertion element IS150 protein InsJ-like helix-turn-helix" evidence="2">
    <location>
        <begin position="131"/>
        <end position="183"/>
    </location>
</feature>
<dbReference type="KEGG" id="plut:EI981_12490"/>
<dbReference type="Proteomes" id="UP000270678">
    <property type="component" value="Chromosome"/>
</dbReference>
<reference evidence="4" key="1">
    <citation type="submission" date="2018-12" db="EMBL/GenBank/DDBJ databases">
        <title>Complete genome sequence of Paenibacillus sp. MBLB1234.</title>
        <authorList>
            <person name="Nam Y.-D."/>
            <person name="Kang J."/>
            <person name="Chung W.-H."/>
            <person name="Park Y.S."/>
        </authorList>
    </citation>
    <scope>NUCLEOTIDE SEQUENCE [LARGE SCALE GENOMIC DNA]</scope>
    <source>
        <strain evidence="4">MBLB1234</strain>
    </source>
</reference>
<dbReference type="InterPro" id="IPR036388">
    <property type="entry name" value="WH-like_DNA-bd_sf"/>
</dbReference>
<evidence type="ECO:0000259" key="2">
    <source>
        <dbReference type="Pfam" id="PF13518"/>
    </source>
</evidence>
<dbReference type="InterPro" id="IPR002514">
    <property type="entry name" value="Transposase_8"/>
</dbReference>
<dbReference type="EMBL" id="CP034346">
    <property type="protein sequence ID" value="AZS15202.1"/>
    <property type="molecule type" value="Genomic_DNA"/>
</dbReference>
<dbReference type="GO" id="GO:0043565">
    <property type="term" value="F:sequence-specific DNA binding"/>
    <property type="evidence" value="ECO:0007669"/>
    <property type="project" value="InterPro"/>
</dbReference>
<dbReference type="Gene3D" id="1.10.10.10">
    <property type="entry name" value="Winged helix-like DNA-binding domain superfamily/Winged helix DNA-binding domain"/>
    <property type="match status" value="3"/>
</dbReference>
<dbReference type="OrthoDB" id="9797531at2"/>
<keyword evidence="4" id="KW-1185">Reference proteome</keyword>
<name>A0A3S9UXY9_9BACL</name>
<evidence type="ECO:0000313" key="3">
    <source>
        <dbReference type="EMBL" id="AZS15202.1"/>
    </source>
</evidence>
<dbReference type="PANTHER" id="PTHR33795:SF1">
    <property type="entry name" value="INSERTION ELEMENT IS150 PROTEIN INSJ"/>
    <property type="match status" value="1"/>
</dbReference>
<gene>
    <name evidence="3" type="ORF">EI981_12490</name>
</gene>
<comment type="similarity">
    <text evidence="1">Belongs to the IS150/IS1296 orfA family.</text>
</comment>
<dbReference type="GO" id="GO:0004803">
    <property type="term" value="F:transposase activity"/>
    <property type="evidence" value="ECO:0007669"/>
    <property type="project" value="InterPro"/>
</dbReference>
<dbReference type="GO" id="GO:0006313">
    <property type="term" value="P:DNA transposition"/>
    <property type="evidence" value="ECO:0007669"/>
    <property type="project" value="InterPro"/>
</dbReference>
<evidence type="ECO:0000313" key="4">
    <source>
        <dbReference type="Proteomes" id="UP000270678"/>
    </source>
</evidence>